<comment type="caution">
    <text evidence="2">The sequence shown here is derived from an EMBL/GenBank/DDBJ whole genome shotgun (WGS) entry which is preliminary data.</text>
</comment>
<dbReference type="SUPFAM" id="SSF54060">
    <property type="entry name" value="His-Me finger endonucleases"/>
    <property type="match status" value="1"/>
</dbReference>
<proteinExistence type="predicted"/>
<dbReference type="Proteomes" id="UP000727506">
    <property type="component" value="Unassembled WGS sequence"/>
</dbReference>
<dbReference type="EMBL" id="JAGZSV010000009">
    <property type="protein sequence ID" value="MBS6940097.1"/>
    <property type="molecule type" value="Genomic_DNA"/>
</dbReference>
<sequence>MSSPIRTLLEIVRLYRKGFRPVEFVRDADRISLHPSGWRANGSGRFKTADDAIEYLESAKPEQWRQIYCGMTPFLVSDKGNVKHVDGSAVKMNLANGRYQIMYKPEDPRGRGRDGRTHKKRVYRSMLVAMAWLDFRKGDVEHEIHHVNGYRTDDRVANLMVVDHDEHMRIHNLGPCGLSGMPDERIVDAPAACNGETGGADEPETYAGSHVALKPASDNRSEAPKKKRRRGKRGGKGRAAAQDAQAAGETQDAHDEDAAKRSDADGGTPQRKTPQAHDSHEEHDATPSAAPDTAEKPRNENARRSRKEKPKREGGGNAAAKPETATDWKAARAALSDAVEEFLDTVGAHDAATPADEKAANKAAKPVYKALKPFATCPDAIESFDAALTGIRTVARAYAESEAAVPAPVHSMLGTMHQTVKESVKRIVNEGDALETQCLRELLCDEAAKPLFKKTPHARKFRQCISIVDSRNEKASENA</sequence>
<dbReference type="Gene3D" id="3.90.75.20">
    <property type="match status" value="1"/>
</dbReference>
<feature type="compositionally biased region" description="Low complexity" evidence="1">
    <location>
        <begin position="238"/>
        <end position="248"/>
    </location>
</feature>
<feature type="compositionally biased region" description="Basic residues" evidence="1">
    <location>
        <begin position="225"/>
        <end position="236"/>
    </location>
</feature>
<protein>
    <submittedName>
        <fullName evidence="2">Uncharacterized protein</fullName>
    </submittedName>
</protein>
<reference evidence="2" key="1">
    <citation type="submission" date="2021-02" db="EMBL/GenBank/DDBJ databases">
        <title>Infant gut strain persistence is associated with maternal origin, phylogeny, and functional potential including surface adhesion and iron acquisition.</title>
        <authorList>
            <person name="Lou Y.C."/>
        </authorList>
    </citation>
    <scope>NUCLEOTIDE SEQUENCE</scope>
    <source>
        <strain evidence="2">L2_039_000G1_dasL2_039_000G1_concoct_11</strain>
    </source>
</reference>
<feature type="region of interest" description="Disordered" evidence="1">
    <location>
        <begin position="190"/>
        <end position="328"/>
    </location>
</feature>
<dbReference type="InterPro" id="IPR044925">
    <property type="entry name" value="His-Me_finger_sf"/>
</dbReference>
<accession>A0A943YY90</accession>
<feature type="compositionally biased region" description="Basic and acidic residues" evidence="1">
    <location>
        <begin position="293"/>
        <end position="303"/>
    </location>
</feature>
<name>A0A943YY90_9ACTN</name>
<gene>
    <name evidence="2" type="ORF">KH142_01155</name>
</gene>
<feature type="compositionally biased region" description="Basic and acidic residues" evidence="1">
    <location>
        <begin position="275"/>
        <end position="285"/>
    </location>
</feature>
<dbReference type="AlphaFoldDB" id="A0A943YY90"/>
<evidence type="ECO:0000313" key="2">
    <source>
        <dbReference type="EMBL" id="MBS6940097.1"/>
    </source>
</evidence>
<evidence type="ECO:0000256" key="1">
    <source>
        <dbReference type="SAM" id="MobiDB-lite"/>
    </source>
</evidence>
<evidence type="ECO:0000313" key="3">
    <source>
        <dbReference type="Proteomes" id="UP000727506"/>
    </source>
</evidence>
<organism evidence="2 3">
    <name type="scientific">Slackia piriformis</name>
    <dbReference type="NCBI Taxonomy" id="626934"/>
    <lineage>
        <taxon>Bacteria</taxon>
        <taxon>Bacillati</taxon>
        <taxon>Actinomycetota</taxon>
        <taxon>Coriobacteriia</taxon>
        <taxon>Eggerthellales</taxon>
        <taxon>Eggerthellaceae</taxon>
        <taxon>Slackia</taxon>
    </lineage>
</organism>
<feature type="compositionally biased region" description="Basic and acidic residues" evidence="1">
    <location>
        <begin position="251"/>
        <end position="264"/>
    </location>
</feature>